<evidence type="ECO:0000313" key="2">
    <source>
        <dbReference type="EMBL" id="WNR45170.1"/>
    </source>
</evidence>
<dbReference type="KEGG" id="proo:MJB10_03240"/>
<proteinExistence type="predicted"/>
<gene>
    <name evidence="2" type="ORF">MJB10_03240</name>
</gene>
<reference evidence="2" key="1">
    <citation type="submission" date="2022-02" db="EMBL/GenBank/DDBJ databases">
        <title>Paenibacillus sp. MBLB1832 Whole Genome Shotgun Sequencing.</title>
        <authorList>
            <person name="Hwang C.Y."/>
            <person name="Cho E.-S."/>
            <person name="Seo M.-J."/>
        </authorList>
    </citation>
    <scope>NUCLEOTIDE SEQUENCE</scope>
    <source>
        <strain evidence="2">MBLB1832</strain>
    </source>
</reference>
<organism evidence="2 3">
    <name type="scientific">Paenibacillus roseopurpureus</name>
    <dbReference type="NCBI Taxonomy" id="2918901"/>
    <lineage>
        <taxon>Bacteria</taxon>
        <taxon>Bacillati</taxon>
        <taxon>Bacillota</taxon>
        <taxon>Bacilli</taxon>
        <taxon>Bacillales</taxon>
        <taxon>Paenibacillaceae</taxon>
        <taxon>Paenibacillus</taxon>
    </lineage>
</organism>
<feature type="domain" description="GyrI-like small molecule binding" evidence="1">
    <location>
        <begin position="118"/>
        <end position="200"/>
    </location>
</feature>
<protein>
    <submittedName>
        <fullName evidence="2">GyrI-like domain-containing protein</fullName>
    </submittedName>
</protein>
<dbReference type="Pfam" id="PF06445">
    <property type="entry name" value="GyrI-like"/>
    <property type="match status" value="1"/>
</dbReference>
<dbReference type="EMBL" id="CP130319">
    <property type="protein sequence ID" value="WNR45170.1"/>
    <property type="molecule type" value="Genomic_DNA"/>
</dbReference>
<evidence type="ECO:0000313" key="3">
    <source>
        <dbReference type="Proteomes" id="UP001304650"/>
    </source>
</evidence>
<dbReference type="Gene3D" id="3.20.80.10">
    <property type="entry name" value="Regulatory factor, effector binding domain"/>
    <property type="match status" value="1"/>
</dbReference>
<keyword evidence="3" id="KW-1185">Reference proteome</keyword>
<dbReference type="InterPro" id="IPR011256">
    <property type="entry name" value="Reg_factor_effector_dom_sf"/>
</dbReference>
<evidence type="ECO:0000259" key="1">
    <source>
        <dbReference type="Pfam" id="PF06445"/>
    </source>
</evidence>
<dbReference type="AlphaFoldDB" id="A0AA96RKX6"/>
<dbReference type="SUPFAM" id="SSF55136">
    <property type="entry name" value="Probable bacterial effector-binding domain"/>
    <property type="match status" value="1"/>
</dbReference>
<name>A0AA96RKX6_9BACL</name>
<dbReference type="RefSeq" id="WP_314801690.1">
    <property type="nucleotide sequence ID" value="NZ_CP130319.1"/>
</dbReference>
<dbReference type="Proteomes" id="UP001304650">
    <property type="component" value="Chromosome"/>
</dbReference>
<dbReference type="InterPro" id="IPR029442">
    <property type="entry name" value="GyrI-like"/>
</dbReference>
<accession>A0AA96RKX6</accession>
<sequence length="204" mass="23208">MEKLDLAKAYKSYYSAPVKPQLVQFGPISYVSIVGQGDPNESGFAAATEALYTVAYSVKAHHKKLNQDFTVAKLEGQWWVDGDPRTALQVPKELWHWKLLIRMPDYVTVDQITRAREAAAAKKKELTLISHVNHATLHEGTCVQMLHVGPYSTEPETLSQMETYMENNQQSIHGLHHEIYVSDPRRVEPAKLKTILRYPVRPIE</sequence>